<accession>A0AAV6W800</accession>
<evidence type="ECO:0000256" key="1">
    <source>
        <dbReference type="ARBA" id="ARBA00004141"/>
    </source>
</evidence>
<organism evidence="10 11">
    <name type="scientific">Buddleja alternifolia</name>
    <dbReference type="NCBI Taxonomy" id="168488"/>
    <lineage>
        <taxon>Eukaryota</taxon>
        <taxon>Viridiplantae</taxon>
        <taxon>Streptophyta</taxon>
        <taxon>Embryophyta</taxon>
        <taxon>Tracheophyta</taxon>
        <taxon>Spermatophyta</taxon>
        <taxon>Magnoliopsida</taxon>
        <taxon>eudicotyledons</taxon>
        <taxon>Gunneridae</taxon>
        <taxon>Pentapetalae</taxon>
        <taxon>asterids</taxon>
        <taxon>lamiids</taxon>
        <taxon>Lamiales</taxon>
        <taxon>Scrophulariaceae</taxon>
        <taxon>Buddlejeae</taxon>
        <taxon>Buddleja</taxon>
    </lineage>
</organism>
<evidence type="ECO:0000313" key="10">
    <source>
        <dbReference type="EMBL" id="KAG8366591.1"/>
    </source>
</evidence>
<dbReference type="Pfam" id="PF11744">
    <property type="entry name" value="ALMT"/>
    <property type="match status" value="1"/>
</dbReference>
<feature type="transmembrane region" description="Helical" evidence="9">
    <location>
        <begin position="214"/>
        <end position="236"/>
    </location>
</feature>
<evidence type="ECO:0000256" key="8">
    <source>
        <dbReference type="ARBA" id="ARBA00023303"/>
    </source>
</evidence>
<dbReference type="GO" id="GO:0016020">
    <property type="term" value="C:membrane"/>
    <property type="evidence" value="ECO:0007669"/>
    <property type="project" value="UniProtKB-SubCell"/>
</dbReference>
<evidence type="ECO:0000256" key="3">
    <source>
        <dbReference type="ARBA" id="ARBA00022448"/>
    </source>
</evidence>
<dbReference type="InterPro" id="IPR020966">
    <property type="entry name" value="ALMT"/>
</dbReference>
<keyword evidence="6" id="KW-0406">Ion transport</keyword>
<dbReference type="EMBL" id="WHWC01000017">
    <property type="protein sequence ID" value="KAG8366591.1"/>
    <property type="molecule type" value="Genomic_DNA"/>
</dbReference>
<gene>
    <name evidence="10" type="ORF">BUALT_Bualt17G0095800</name>
</gene>
<feature type="transmembrane region" description="Helical" evidence="9">
    <location>
        <begin position="106"/>
        <end position="125"/>
    </location>
</feature>
<keyword evidence="11" id="KW-1185">Reference proteome</keyword>
<proteinExistence type="inferred from homology"/>
<comment type="subcellular location">
    <subcellularLocation>
        <location evidence="1">Membrane</location>
        <topology evidence="1">Multi-pass membrane protein</topology>
    </subcellularLocation>
</comment>
<evidence type="ECO:0000256" key="7">
    <source>
        <dbReference type="ARBA" id="ARBA00023136"/>
    </source>
</evidence>
<keyword evidence="3" id="KW-0813">Transport</keyword>
<dbReference type="GO" id="GO:0034220">
    <property type="term" value="P:monoatomic ion transmembrane transport"/>
    <property type="evidence" value="ECO:0007669"/>
    <property type="project" value="UniProtKB-KW"/>
</dbReference>
<feature type="transmembrane region" description="Helical" evidence="9">
    <location>
        <begin position="75"/>
        <end position="94"/>
    </location>
</feature>
<evidence type="ECO:0000256" key="6">
    <source>
        <dbReference type="ARBA" id="ARBA00023065"/>
    </source>
</evidence>
<comment type="caution">
    <text evidence="10">The sequence shown here is derived from an EMBL/GenBank/DDBJ whole genome shotgun (WGS) entry which is preliminary data.</text>
</comment>
<evidence type="ECO:0008006" key="12">
    <source>
        <dbReference type="Google" id="ProtNLM"/>
    </source>
</evidence>
<reference evidence="10" key="1">
    <citation type="submission" date="2019-10" db="EMBL/GenBank/DDBJ databases">
        <authorList>
            <person name="Zhang R."/>
            <person name="Pan Y."/>
            <person name="Wang J."/>
            <person name="Ma R."/>
            <person name="Yu S."/>
        </authorList>
    </citation>
    <scope>NUCLEOTIDE SEQUENCE</scope>
    <source>
        <strain evidence="10">LA-IB0</strain>
        <tissue evidence="10">Leaf</tissue>
    </source>
</reference>
<name>A0AAV6W800_9LAMI</name>
<evidence type="ECO:0000256" key="9">
    <source>
        <dbReference type="SAM" id="Phobius"/>
    </source>
</evidence>
<sequence length="566" mass="64641">MTITSKDSFLRNSFGGKSRERLLEFGNLESQYEESSGCCCTCFRSIHDNFKHSWKNFKEFSRKVLEMGWNDPRKIMHAVKMGLALSLVSLLIFWKQPFPDIAQYSIWAILTVIVMFEFSIGATFIKGFNRGLGTFCAGVLAFGCAELAMLVGKWEEIIIVISIFFIAAFASYLKLYPTMAPYEYGYRVFVLTYCILMMAGNRTRDYTEAVLTRLMLIALGAGICLIINICIFPIWAGEDLHRLVVKNFKDLATSLEGCVEGYLQCVEYERIPSKILTYQPSDDPLYNGYRSVIESTTRENTLLGFALWEPPHGRYRKLNYPWRNYVKVSGALRHCAFMVMALHGSLLSEIQAPPEKRQVFRSELKTVCAEGAKVLRQLGTKIETTEKLNDDNILKQVHEAAEQLQKKIDQKSYLLVKSESWEIGNRPQELSDIEKSHTENQQFTHLGFKSLSEAVLDLRSIPNLSTKEPIISPSLRKQIPWPSCFSLDHGESVIKEDEIKTYENASSLSLATFASLLIEFVARLQNVVDAFEELSEKAEFKGGIEEDGRMDVGLWRRVVRCFRFKK</sequence>
<keyword evidence="5 9" id="KW-1133">Transmembrane helix</keyword>
<keyword evidence="7 9" id="KW-0472">Membrane</keyword>
<protein>
    <recommendedName>
        <fullName evidence="12">Aluminum-activated malate transporter 9</fullName>
    </recommendedName>
</protein>
<comment type="similarity">
    <text evidence="2">Belongs to the aromatic acid exporter (TC 2.A.85) family.</text>
</comment>
<evidence type="ECO:0000256" key="2">
    <source>
        <dbReference type="ARBA" id="ARBA00007079"/>
    </source>
</evidence>
<feature type="transmembrane region" description="Helical" evidence="9">
    <location>
        <begin position="184"/>
        <end position="202"/>
    </location>
</feature>
<evidence type="ECO:0000313" key="11">
    <source>
        <dbReference type="Proteomes" id="UP000826271"/>
    </source>
</evidence>
<dbReference type="GO" id="GO:0015743">
    <property type="term" value="P:malate transport"/>
    <property type="evidence" value="ECO:0007669"/>
    <property type="project" value="InterPro"/>
</dbReference>
<keyword evidence="8" id="KW-0407">Ion channel</keyword>
<evidence type="ECO:0000256" key="5">
    <source>
        <dbReference type="ARBA" id="ARBA00022989"/>
    </source>
</evidence>
<evidence type="ECO:0000256" key="4">
    <source>
        <dbReference type="ARBA" id="ARBA00022692"/>
    </source>
</evidence>
<keyword evidence="4 9" id="KW-0812">Transmembrane</keyword>
<dbReference type="Proteomes" id="UP000826271">
    <property type="component" value="Unassembled WGS sequence"/>
</dbReference>
<feature type="transmembrane region" description="Helical" evidence="9">
    <location>
        <begin position="132"/>
        <end position="151"/>
    </location>
</feature>
<dbReference type="AlphaFoldDB" id="A0AAV6W800"/>
<feature type="transmembrane region" description="Helical" evidence="9">
    <location>
        <begin position="157"/>
        <end position="177"/>
    </location>
</feature>
<dbReference type="PANTHER" id="PTHR31086">
    <property type="entry name" value="ALUMINUM-ACTIVATED MALATE TRANSPORTER 10"/>
    <property type="match status" value="1"/>
</dbReference>